<dbReference type="EMBL" id="BMIO01000003">
    <property type="protein sequence ID" value="GGD38919.1"/>
    <property type="molecule type" value="Genomic_DNA"/>
</dbReference>
<evidence type="ECO:0008006" key="5">
    <source>
        <dbReference type="Google" id="ProtNLM"/>
    </source>
</evidence>
<gene>
    <name evidence="3" type="ORF">GCM10010989_11230</name>
</gene>
<feature type="signal peptide" evidence="2">
    <location>
        <begin position="1"/>
        <end position="26"/>
    </location>
</feature>
<keyword evidence="4" id="KW-1185">Reference proteome</keyword>
<proteinExistence type="predicted"/>
<accession>A0A916YCH1</accession>
<feature type="region of interest" description="Disordered" evidence="1">
    <location>
        <begin position="189"/>
        <end position="218"/>
    </location>
</feature>
<organism evidence="3 4">
    <name type="scientific">Croceicoccus pelagius</name>
    <dbReference type="NCBI Taxonomy" id="1703341"/>
    <lineage>
        <taxon>Bacteria</taxon>
        <taxon>Pseudomonadati</taxon>
        <taxon>Pseudomonadota</taxon>
        <taxon>Alphaproteobacteria</taxon>
        <taxon>Sphingomonadales</taxon>
        <taxon>Erythrobacteraceae</taxon>
        <taxon>Croceicoccus</taxon>
    </lineage>
</organism>
<evidence type="ECO:0000256" key="2">
    <source>
        <dbReference type="SAM" id="SignalP"/>
    </source>
</evidence>
<evidence type="ECO:0000256" key="1">
    <source>
        <dbReference type="SAM" id="MobiDB-lite"/>
    </source>
</evidence>
<reference evidence="3 4" key="1">
    <citation type="journal article" date="2014" name="Int. J. Syst. Evol. Microbiol.">
        <title>Complete genome sequence of Corynebacterium casei LMG S-19264T (=DSM 44701T), isolated from a smear-ripened cheese.</title>
        <authorList>
            <consortium name="US DOE Joint Genome Institute (JGI-PGF)"/>
            <person name="Walter F."/>
            <person name="Albersmeier A."/>
            <person name="Kalinowski J."/>
            <person name="Ruckert C."/>
        </authorList>
    </citation>
    <scope>NUCLEOTIDE SEQUENCE [LARGE SCALE GENOMIC DNA]</scope>
    <source>
        <strain evidence="3 4">CGMCC 1.15358</strain>
    </source>
</reference>
<comment type="caution">
    <text evidence="3">The sequence shown here is derived from an EMBL/GenBank/DDBJ whole genome shotgun (WGS) entry which is preliminary data.</text>
</comment>
<dbReference type="InterPro" id="IPR005632">
    <property type="entry name" value="Chaperone_Skp"/>
</dbReference>
<dbReference type="SMART" id="SM00935">
    <property type="entry name" value="OmpH"/>
    <property type="match status" value="1"/>
</dbReference>
<dbReference type="RefSeq" id="WP_066763170.1">
    <property type="nucleotide sequence ID" value="NZ_BMIO01000003.1"/>
</dbReference>
<dbReference type="Pfam" id="PF03938">
    <property type="entry name" value="OmpH"/>
    <property type="match status" value="1"/>
</dbReference>
<dbReference type="Gene3D" id="3.30.910.20">
    <property type="entry name" value="Skp domain"/>
    <property type="match status" value="1"/>
</dbReference>
<dbReference type="OrthoDB" id="7427936at2"/>
<keyword evidence="2" id="KW-0732">Signal</keyword>
<dbReference type="SUPFAM" id="SSF111384">
    <property type="entry name" value="OmpH-like"/>
    <property type="match status" value="1"/>
</dbReference>
<name>A0A916YCH1_9SPHN</name>
<dbReference type="AlphaFoldDB" id="A0A916YCH1"/>
<feature type="compositionally biased region" description="Low complexity" evidence="1">
    <location>
        <begin position="194"/>
        <end position="218"/>
    </location>
</feature>
<dbReference type="Proteomes" id="UP000598997">
    <property type="component" value="Unassembled WGS sequence"/>
</dbReference>
<dbReference type="InterPro" id="IPR024930">
    <property type="entry name" value="Skp_dom_sf"/>
</dbReference>
<sequence length="218" mass="23233">MKTSHKILAAALAAAAPVALPVTASAQTVPGIAVANPDAIVVNSAAYKLAEQQRPTTYKAQIDAAEQRRVQIQAQLDPLLQKYQTDSQAASPNQASLQQQAQQIQRIQQSGEAELNRLLQPVAISRAYVLEQISDKLPAAMDAAQKRRKITLVLNPAAVVSADQAYNLNQDVLTELNRMLPQAQLVPPADWKPAAQRQAEAQQAAAAQQGNAAAPGGR</sequence>
<feature type="chain" id="PRO_5037272412" description="OmpH family outer membrane protein" evidence="2">
    <location>
        <begin position="27"/>
        <end position="218"/>
    </location>
</feature>
<protein>
    <recommendedName>
        <fullName evidence="5">OmpH family outer membrane protein</fullName>
    </recommendedName>
</protein>
<evidence type="ECO:0000313" key="4">
    <source>
        <dbReference type="Proteomes" id="UP000598997"/>
    </source>
</evidence>
<evidence type="ECO:0000313" key="3">
    <source>
        <dbReference type="EMBL" id="GGD38919.1"/>
    </source>
</evidence>
<dbReference type="GO" id="GO:0051082">
    <property type="term" value="F:unfolded protein binding"/>
    <property type="evidence" value="ECO:0007669"/>
    <property type="project" value="InterPro"/>
</dbReference>